<accession>A0AB39C6F1</accession>
<organism evidence="1">
    <name type="scientific">Enterococcus phage PMBT56</name>
    <dbReference type="NCBI Taxonomy" id="3229530"/>
    <lineage>
        <taxon>Viruses</taxon>
        <taxon>Duplodnaviria</taxon>
        <taxon>Heunggongvirae</taxon>
        <taxon>Uroviricota</taxon>
        <taxon>Caudoviricetes</taxon>
        <taxon>Saphexavirus</taxon>
    </lineage>
</organism>
<dbReference type="EMBL" id="PP944851">
    <property type="protein sequence ID" value="XDJ02209.1"/>
    <property type="molecule type" value="Genomic_DNA"/>
</dbReference>
<protein>
    <submittedName>
        <fullName evidence="1">Uncharacterized protein</fullName>
    </submittedName>
</protein>
<proteinExistence type="predicted"/>
<evidence type="ECO:0000313" key="1">
    <source>
        <dbReference type="EMBL" id="XDJ02209.1"/>
    </source>
</evidence>
<sequence length="46" mass="4978">MPYGRNRTASQNLSKGDNILYPEYKAAGSQLQLQKTSLGSYSGLLG</sequence>
<reference evidence="1" key="1">
    <citation type="submission" date="2024-06" db="EMBL/GenBank/DDBJ databases">
        <title>This phage originates from the Bacteriophage catalogue of the Bacteriophage Competence Centre, Department of Microbiology und Biotechnology, Max Rubner-Institut, Kiel, Germany.</title>
        <authorList>
            <person name="Sprotte S."/>
            <person name="Brinks E."/>
            <person name="Hille F."/>
        </authorList>
    </citation>
    <scope>NUCLEOTIDE SEQUENCE</scope>
</reference>
<name>A0AB39C6F1_9CAUD</name>